<dbReference type="Proteomes" id="UP000000851">
    <property type="component" value="Chromosome"/>
</dbReference>
<feature type="compositionally biased region" description="Basic and acidic residues" evidence="1">
    <location>
        <begin position="337"/>
        <end position="346"/>
    </location>
</feature>
<dbReference type="AlphaFoldDB" id="C7QEW4"/>
<feature type="region of interest" description="Disordered" evidence="1">
    <location>
        <begin position="337"/>
        <end position="360"/>
    </location>
</feature>
<dbReference type="Pfam" id="PF02517">
    <property type="entry name" value="Rce1-like"/>
    <property type="match status" value="1"/>
</dbReference>
<dbReference type="eggNOG" id="ENOG502ZES2">
    <property type="taxonomic scope" value="Bacteria"/>
</dbReference>
<dbReference type="OrthoDB" id="4453618at2"/>
<keyword evidence="2" id="KW-0812">Transmembrane</keyword>
<sequence>MLMSVPTPAAPPPIRATYAYPAILAVYAAVFGAAAFTWTALLLYTYHALPEAWMAAILRHQNGADVVPAVLAGLAALMICAALITSERGKQIVVFNSPGRRVTALGIIAAALIPVEWALRHVQLLESDDLTPRIVELVGSAALAGALAVVLAAPEPAELGIGGRKHRSITEFYALARTSLLGLLGSLAAVNLILYGLKPPALVGPVGPGSGMVESFWFWIAVACVNAVVEEGICTAWLYALLHRAGRPRYEIYAVAVLARVGIHLYMGLPGLGAAIFALVNIRLFERTGRVAPLILAHACFDCATITGNRTVLYVFISAGALMLLYPPSFLPRRRATEQNRGDRPQHQPAMEAARTGGPS</sequence>
<dbReference type="STRING" id="479433.Caci_4016"/>
<dbReference type="HOGENOM" id="CLU_768813_0_0_11"/>
<accession>C7QEW4</accession>
<feature type="transmembrane region" description="Helical" evidence="2">
    <location>
        <begin position="66"/>
        <end position="84"/>
    </location>
</feature>
<dbReference type="EMBL" id="CP001700">
    <property type="protein sequence ID" value="ACU72884.1"/>
    <property type="molecule type" value="Genomic_DNA"/>
</dbReference>
<proteinExistence type="predicted"/>
<feature type="transmembrane region" description="Helical" evidence="2">
    <location>
        <begin position="104"/>
        <end position="122"/>
    </location>
</feature>
<name>C7QEW4_CATAD</name>
<feature type="transmembrane region" description="Helical" evidence="2">
    <location>
        <begin position="134"/>
        <end position="153"/>
    </location>
</feature>
<evidence type="ECO:0000256" key="2">
    <source>
        <dbReference type="SAM" id="Phobius"/>
    </source>
</evidence>
<dbReference type="GO" id="GO:0080120">
    <property type="term" value="P:CAAX-box protein maturation"/>
    <property type="evidence" value="ECO:0007669"/>
    <property type="project" value="UniProtKB-ARBA"/>
</dbReference>
<gene>
    <name evidence="4" type="ordered locus">Caci_4016</name>
</gene>
<evidence type="ECO:0000256" key="1">
    <source>
        <dbReference type="SAM" id="MobiDB-lite"/>
    </source>
</evidence>
<dbReference type="KEGG" id="cai:Caci_4016"/>
<keyword evidence="2" id="KW-0472">Membrane</keyword>
<organism evidence="4 5">
    <name type="scientific">Catenulispora acidiphila (strain DSM 44928 / JCM 14897 / NBRC 102108 / NRRL B-24433 / ID139908)</name>
    <dbReference type="NCBI Taxonomy" id="479433"/>
    <lineage>
        <taxon>Bacteria</taxon>
        <taxon>Bacillati</taxon>
        <taxon>Actinomycetota</taxon>
        <taxon>Actinomycetes</taxon>
        <taxon>Catenulisporales</taxon>
        <taxon>Catenulisporaceae</taxon>
        <taxon>Catenulispora</taxon>
    </lineage>
</organism>
<dbReference type="InParanoid" id="C7QEW4"/>
<dbReference type="GO" id="GO:0004175">
    <property type="term" value="F:endopeptidase activity"/>
    <property type="evidence" value="ECO:0007669"/>
    <property type="project" value="UniProtKB-ARBA"/>
</dbReference>
<feature type="transmembrane region" description="Helical" evidence="2">
    <location>
        <begin position="174"/>
        <end position="196"/>
    </location>
</feature>
<feature type="domain" description="CAAX prenyl protease 2/Lysostaphin resistance protein A-like" evidence="3">
    <location>
        <begin position="215"/>
        <end position="303"/>
    </location>
</feature>
<feature type="transmembrane region" description="Helical" evidence="2">
    <location>
        <begin position="216"/>
        <end position="240"/>
    </location>
</feature>
<dbReference type="InterPro" id="IPR003675">
    <property type="entry name" value="Rce1/LyrA-like_dom"/>
</dbReference>
<evidence type="ECO:0000259" key="3">
    <source>
        <dbReference type="Pfam" id="PF02517"/>
    </source>
</evidence>
<feature type="transmembrane region" description="Helical" evidence="2">
    <location>
        <begin position="311"/>
        <end position="331"/>
    </location>
</feature>
<evidence type="ECO:0000313" key="4">
    <source>
        <dbReference type="EMBL" id="ACU72884.1"/>
    </source>
</evidence>
<feature type="transmembrane region" description="Helical" evidence="2">
    <location>
        <begin position="21"/>
        <end position="46"/>
    </location>
</feature>
<evidence type="ECO:0000313" key="5">
    <source>
        <dbReference type="Proteomes" id="UP000000851"/>
    </source>
</evidence>
<protein>
    <recommendedName>
        <fullName evidence="3">CAAX prenyl protease 2/Lysostaphin resistance protein A-like domain-containing protein</fullName>
    </recommendedName>
</protein>
<feature type="transmembrane region" description="Helical" evidence="2">
    <location>
        <begin position="252"/>
        <end position="280"/>
    </location>
</feature>
<keyword evidence="5" id="KW-1185">Reference proteome</keyword>
<keyword evidence="2" id="KW-1133">Transmembrane helix</keyword>
<reference evidence="4 5" key="1">
    <citation type="journal article" date="2009" name="Stand. Genomic Sci.">
        <title>Complete genome sequence of Catenulispora acidiphila type strain (ID 139908).</title>
        <authorList>
            <person name="Copeland A."/>
            <person name="Lapidus A."/>
            <person name="Glavina Del Rio T."/>
            <person name="Nolan M."/>
            <person name="Lucas S."/>
            <person name="Chen F."/>
            <person name="Tice H."/>
            <person name="Cheng J.F."/>
            <person name="Bruce D."/>
            <person name="Goodwin L."/>
            <person name="Pitluck S."/>
            <person name="Mikhailova N."/>
            <person name="Pati A."/>
            <person name="Ivanova N."/>
            <person name="Mavromatis K."/>
            <person name="Chen A."/>
            <person name="Palaniappan K."/>
            <person name="Chain P."/>
            <person name="Land M."/>
            <person name="Hauser L."/>
            <person name="Chang Y.J."/>
            <person name="Jeffries C.D."/>
            <person name="Chertkov O."/>
            <person name="Brettin T."/>
            <person name="Detter J.C."/>
            <person name="Han C."/>
            <person name="Ali Z."/>
            <person name="Tindall B.J."/>
            <person name="Goker M."/>
            <person name="Bristow J."/>
            <person name="Eisen J.A."/>
            <person name="Markowitz V."/>
            <person name="Hugenholtz P."/>
            <person name="Kyrpides N.C."/>
            <person name="Klenk H.P."/>
        </authorList>
    </citation>
    <scope>NUCLEOTIDE SEQUENCE [LARGE SCALE GENOMIC DNA]</scope>
    <source>
        <strain evidence="5">DSM 44928 / JCM 14897 / NBRC 102108 / NRRL B-24433 / ID139908</strain>
    </source>
</reference>